<proteinExistence type="predicted"/>
<evidence type="ECO:0000313" key="2">
    <source>
        <dbReference type="Proteomes" id="UP000177745"/>
    </source>
</evidence>
<dbReference type="AlphaFoldDB" id="A0A1F8H8F3"/>
<name>A0A1F8H8F3_9BACT</name>
<evidence type="ECO:0000313" key="1">
    <source>
        <dbReference type="EMBL" id="OGN33895.1"/>
    </source>
</evidence>
<sequence length="230" mass="26757">MESRWFNLKDAAIAMRKKSASIKDIETRLKIPRSTLSGWLRVVKLRKSQKDLIHKRWRQRLVATRKRAIEWHNNQKISRLKEAEDQALKTLETIDASNPSILNLALSMLYLGEGFKKDTFGMGNSDPMILKLFVSLLLKIYLVSLDKLSCELHLRADQDPQKIKKYWSKELGIPIDNFKWVSIDRRTLGSPTYPHYKGVCVIRLGSIAIQRKLLYTSKIFCQRVAEKMRA</sequence>
<organism evidence="1 2">
    <name type="scientific">Candidatus Yanofskybacteria bacterium RIFCSPLOWO2_12_FULL_43_11b</name>
    <dbReference type="NCBI Taxonomy" id="1802710"/>
    <lineage>
        <taxon>Bacteria</taxon>
        <taxon>Candidatus Yanofskyibacteriota</taxon>
    </lineage>
</organism>
<dbReference type="EMBL" id="MGKY01000009">
    <property type="protein sequence ID" value="OGN33895.1"/>
    <property type="molecule type" value="Genomic_DNA"/>
</dbReference>
<protein>
    <recommendedName>
        <fullName evidence="3">HTH psq-type domain-containing protein</fullName>
    </recommendedName>
</protein>
<gene>
    <name evidence="1" type="ORF">A3G51_01280</name>
</gene>
<reference evidence="1 2" key="1">
    <citation type="journal article" date="2016" name="Nat. Commun.">
        <title>Thousands of microbial genomes shed light on interconnected biogeochemical processes in an aquifer system.</title>
        <authorList>
            <person name="Anantharaman K."/>
            <person name="Brown C.T."/>
            <person name="Hug L.A."/>
            <person name="Sharon I."/>
            <person name="Castelle C.J."/>
            <person name="Probst A.J."/>
            <person name="Thomas B.C."/>
            <person name="Singh A."/>
            <person name="Wilkins M.J."/>
            <person name="Karaoz U."/>
            <person name="Brodie E.L."/>
            <person name="Williams K.H."/>
            <person name="Hubbard S.S."/>
            <person name="Banfield J.F."/>
        </authorList>
    </citation>
    <scope>NUCLEOTIDE SEQUENCE [LARGE SCALE GENOMIC DNA]</scope>
</reference>
<comment type="caution">
    <text evidence="1">The sequence shown here is derived from an EMBL/GenBank/DDBJ whole genome shotgun (WGS) entry which is preliminary data.</text>
</comment>
<accession>A0A1F8H8F3</accession>
<dbReference type="Proteomes" id="UP000177745">
    <property type="component" value="Unassembled WGS sequence"/>
</dbReference>
<evidence type="ECO:0008006" key="3">
    <source>
        <dbReference type="Google" id="ProtNLM"/>
    </source>
</evidence>